<dbReference type="PROSITE" id="PS51375">
    <property type="entry name" value="PPR"/>
    <property type="match status" value="7"/>
</dbReference>
<dbReference type="Pfam" id="PF01535">
    <property type="entry name" value="PPR"/>
    <property type="match status" value="2"/>
</dbReference>
<dbReference type="PANTHER" id="PTHR47942">
    <property type="entry name" value="TETRATRICOPEPTIDE REPEAT (TPR)-LIKE SUPERFAMILY PROTEIN-RELATED"/>
    <property type="match status" value="1"/>
</dbReference>
<dbReference type="Pfam" id="PF13041">
    <property type="entry name" value="PPR_2"/>
    <property type="match status" value="2"/>
</dbReference>
<dbReference type="Gene3D" id="1.25.40.10">
    <property type="entry name" value="Tetratricopeptide repeat domain"/>
    <property type="match status" value="5"/>
</dbReference>
<dbReference type="Pfam" id="PF12854">
    <property type="entry name" value="PPR_1"/>
    <property type="match status" value="1"/>
</dbReference>
<comment type="caution">
    <text evidence="4">The sequence shown here is derived from an EMBL/GenBank/DDBJ whole genome shotgun (WGS) entry which is preliminary data.</text>
</comment>
<dbReference type="InterPro" id="IPR011990">
    <property type="entry name" value="TPR-like_helical_dom_sf"/>
</dbReference>
<feature type="repeat" description="PPR" evidence="2">
    <location>
        <begin position="402"/>
        <end position="436"/>
    </location>
</feature>
<dbReference type="NCBIfam" id="TIGR00756">
    <property type="entry name" value="PPR"/>
    <property type="match status" value="5"/>
</dbReference>
<dbReference type="Proteomes" id="UP001154282">
    <property type="component" value="Unassembled WGS sequence"/>
</dbReference>
<evidence type="ECO:0000313" key="4">
    <source>
        <dbReference type="EMBL" id="CAI0400043.1"/>
    </source>
</evidence>
<feature type="repeat" description="PPR" evidence="2">
    <location>
        <begin position="150"/>
        <end position="184"/>
    </location>
</feature>
<sequence>MSVRWPRVLNPTQLSQILRNQKNPLRAVELFEEARIKFPNYRHNGPVYATLIDVLGKSGKFKEMKEVIGKMRDDSCHCKDSVFANAIKTYARAGLVDEAVSLFKDIPNFNCVNWTESFNTVLQILVKESKLEAAHRLFVDYSCGWEVKSRVVALNLLMESLCQHKRSDLASHVFQEMSYQGCYPNRGSYLILMQGLCKDGRLTEATHLLYSMFWRISQKGSGEDIVVYRTLLDALCDNGQVDEALEILGKILRKGLKAPKVRQPQLDLTNCRSVESIDATKKLIHEALIRGCVPSSASYTVMAHDFYKEGSVAQADKVLNEMLDRGFKPAIRSYEAKLTALCSEGRIDDAVHVIEVEMVRANCVRTVRVYNVLLRGLCETGNSAMAVRYLEKMDKQVGCVADSESYSILVNGLCRDGRFVEASRILEQMLRRSYRPSVNMYNVLVQGLCTIGRQYDAVTLVEEMIDQGEIPDMSLWNSLVVSACYNLAEMDVCSQTLQQLSSMQ</sequence>
<dbReference type="EMBL" id="CAMGYJ010000004">
    <property type="protein sequence ID" value="CAI0400043.1"/>
    <property type="molecule type" value="Genomic_DNA"/>
</dbReference>
<proteinExistence type="predicted"/>
<keyword evidence="5" id="KW-1185">Reference proteome</keyword>
<dbReference type="AlphaFoldDB" id="A0AAV0ITM8"/>
<dbReference type="Pfam" id="PF17177">
    <property type="entry name" value="PPR_long"/>
    <property type="match status" value="1"/>
</dbReference>
<gene>
    <name evidence="4" type="ORF">LITE_LOCUS10574</name>
</gene>
<feature type="domain" description="PROP1-like PPR" evidence="3">
    <location>
        <begin position="275"/>
        <end position="403"/>
    </location>
</feature>
<evidence type="ECO:0000313" key="5">
    <source>
        <dbReference type="Proteomes" id="UP001154282"/>
    </source>
</evidence>
<keyword evidence="1" id="KW-0677">Repeat</keyword>
<dbReference type="SUPFAM" id="SSF48452">
    <property type="entry name" value="TPR-like"/>
    <property type="match status" value="1"/>
</dbReference>
<evidence type="ECO:0000256" key="1">
    <source>
        <dbReference type="ARBA" id="ARBA00022737"/>
    </source>
</evidence>
<protein>
    <recommendedName>
        <fullName evidence="3">PROP1-like PPR domain-containing protein</fullName>
    </recommendedName>
</protein>
<dbReference type="InterPro" id="IPR033443">
    <property type="entry name" value="PROP1-like_PPR_dom"/>
</dbReference>
<name>A0AAV0ITM8_9ROSI</name>
<feature type="repeat" description="PPR" evidence="2">
    <location>
        <begin position="366"/>
        <end position="396"/>
    </location>
</feature>
<feature type="repeat" description="PPR" evidence="2">
    <location>
        <begin position="295"/>
        <end position="329"/>
    </location>
</feature>
<feature type="repeat" description="PPR" evidence="2">
    <location>
        <begin position="44"/>
        <end position="78"/>
    </location>
</feature>
<dbReference type="InterPro" id="IPR002885">
    <property type="entry name" value="PPR_rpt"/>
</dbReference>
<feature type="repeat" description="PPR" evidence="2">
    <location>
        <begin position="224"/>
        <end position="258"/>
    </location>
</feature>
<dbReference type="PANTHER" id="PTHR47942:SF16">
    <property type="entry name" value="PENTATRICOPEPTIDE REPEAT DOMAIN CONTAINING PROTEIN-RELATED"/>
    <property type="match status" value="1"/>
</dbReference>
<reference evidence="4" key="1">
    <citation type="submission" date="2022-08" db="EMBL/GenBank/DDBJ databases">
        <authorList>
            <person name="Gutierrez-Valencia J."/>
        </authorList>
    </citation>
    <scope>NUCLEOTIDE SEQUENCE</scope>
</reference>
<organism evidence="4 5">
    <name type="scientific">Linum tenue</name>
    <dbReference type="NCBI Taxonomy" id="586396"/>
    <lineage>
        <taxon>Eukaryota</taxon>
        <taxon>Viridiplantae</taxon>
        <taxon>Streptophyta</taxon>
        <taxon>Embryophyta</taxon>
        <taxon>Tracheophyta</taxon>
        <taxon>Spermatophyta</taxon>
        <taxon>Magnoliopsida</taxon>
        <taxon>eudicotyledons</taxon>
        <taxon>Gunneridae</taxon>
        <taxon>Pentapetalae</taxon>
        <taxon>rosids</taxon>
        <taxon>fabids</taxon>
        <taxon>Malpighiales</taxon>
        <taxon>Linaceae</taxon>
        <taxon>Linum</taxon>
    </lineage>
</organism>
<evidence type="ECO:0000256" key="2">
    <source>
        <dbReference type="PROSITE-ProRule" id="PRU00708"/>
    </source>
</evidence>
<accession>A0AAV0ITM8</accession>
<feature type="repeat" description="PPR" evidence="2">
    <location>
        <begin position="437"/>
        <end position="471"/>
    </location>
</feature>
<evidence type="ECO:0000259" key="3">
    <source>
        <dbReference type="Pfam" id="PF17177"/>
    </source>
</evidence>
<dbReference type="InterPro" id="IPR051222">
    <property type="entry name" value="PPR/CCM1_RNA-binding"/>
</dbReference>